<reference evidence="3 4" key="1">
    <citation type="submission" date="2018-03" db="EMBL/GenBank/DDBJ databases">
        <title>Genomic Encyclopedia of Archaeal and Bacterial Type Strains, Phase II (KMG-II): from individual species to whole genera.</title>
        <authorList>
            <person name="Goeker M."/>
        </authorList>
    </citation>
    <scope>NUCLEOTIDE SEQUENCE [LARGE SCALE GENOMIC DNA]</scope>
    <source>
        <strain evidence="3 4">DSM 29328</strain>
    </source>
</reference>
<comment type="caution">
    <text evidence="3">The sequence shown here is derived from an EMBL/GenBank/DDBJ whole genome shotgun (WGS) entry which is preliminary data.</text>
</comment>
<sequence length="200" mass="20721">MLGRYLAGTLLILGAAMIVAPEAPKREKVADSPASSDPSPQKTMAVASRPLPAPEAEVEAETQIARESEALRGGVEEAVVAALQLDLVEDAAEPDEPLTETASTKSAEGVFDGMSLLGLASRTTLGTAAAIDSGQILTVTGNRVNVRSGPSTQYRVVGSVVLGDEVELVSFEDDGWARVRMGGGDTGYMSRQFLSGSNDG</sequence>
<dbReference type="EMBL" id="PVTD01000014">
    <property type="protein sequence ID" value="PRY20275.1"/>
    <property type="molecule type" value="Genomic_DNA"/>
</dbReference>
<dbReference type="OrthoDB" id="7433551at2"/>
<evidence type="ECO:0000313" key="4">
    <source>
        <dbReference type="Proteomes" id="UP000239480"/>
    </source>
</evidence>
<dbReference type="Pfam" id="PF08239">
    <property type="entry name" value="SH3_3"/>
    <property type="match status" value="1"/>
</dbReference>
<protein>
    <submittedName>
        <fullName evidence="3">SH3 domain-containing protein</fullName>
    </submittedName>
</protein>
<evidence type="ECO:0000313" key="3">
    <source>
        <dbReference type="EMBL" id="PRY20275.1"/>
    </source>
</evidence>
<feature type="domain" description="SH3b" evidence="2">
    <location>
        <begin position="134"/>
        <end position="198"/>
    </location>
</feature>
<organism evidence="3 4">
    <name type="scientific">Aliiruegeria haliotis</name>
    <dbReference type="NCBI Taxonomy" id="1280846"/>
    <lineage>
        <taxon>Bacteria</taxon>
        <taxon>Pseudomonadati</taxon>
        <taxon>Pseudomonadota</taxon>
        <taxon>Alphaproteobacteria</taxon>
        <taxon>Rhodobacterales</taxon>
        <taxon>Roseobacteraceae</taxon>
        <taxon>Aliiruegeria</taxon>
    </lineage>
</organism>
<gene>
    <name evidence="3" type="ORF">CLV78_11460</name>
</gene>
<dbReference type="Proteomes" id="UP000239480">
    <property type="component" value="Unassembled WGS sequence"/>
</dbReference>
<name>A0A2T0RGI7_9RHOB</name>
<feature type="compositionally biased region" description="Low complexity" evidence="1">
    <location>
        <begin position="31"/>
        <end position="40"/>
    </location>
</feature>
<evidence type="ECO:0000259" key="2">
    <source>
        <dbReference type="PROSITE" id="PS51781"/>
    </source>
</evidence>
<proteinExistence type="predicted"/>
<accession>A0A2T0RGI7</accession>
<dbReference type="AlphaFoldDB" id="A0A2T0RGI7"/>
<dbReference type="InterPro" id="IPR003646">
    <property type="entry name" value="SH3-like_bac-type"/>
</dbReference>
<dbReference type="RefSeq" id="WP_106207952.1">
    <property type="nucleotide sequence ID" value="NZ_PVTD01000014.1"/>
</dbReference>
<dbReference type="Gene3D" id="2.30.30.40">
    <property type="entry name" value="SH3 Domains"/>
    <property type="match status" value="1"/>
</dbReference>
<dbReference type="PROSITE" id="PS51781">
    <property type="entry name" value="SH3B"/>
    <property type="match status" value="1"/>
</dbReference>
<evidence type="ECO:0000256" key="1">
    <source>
        <dbReference type="SAM" id="MobiDB-lite"/>
    </source>
</evidence>
<dbReference type="SMART" id="SM00287">
    <property type="entry name" value="SH3b"/>
    <property type="match status" value="1"/>
</dbReference>
<feature type="region of interest" description="Disordered" evidence="1">
    <location>
        <begin position="24"/>
        <end position="59"/>
    </location>
</feature>
<keyword evidence="4" id="KW-1185">Reference proteome</keyword>